<dbReference type="Proteomes" id="UP001162483">
    <property type="component" value="Unassembled WGS sequence"/>
</dbReference>
<gene>
    <name evidence="1" type="ORF">SPARVUS_LOCUS10735825</name>
</gene>
<evidence type="ECO:0000313" key="1">
    <source>
        <dbReference type="EMBL" id="CAI9588291.1"/>
    </source>
</evidence>
<reference evidence="1" key="1">
    <citation type="submission" date="2023-05" db="EMBL/GenBank/DDBJ databases">
        <authorList>
            <person name="Stuckert A."/>
        </authorList>
    </citation>
    <scope>NUCLEOTIDE SEQUENCE</scope>
</reference>
<comment type="caution">
    <text evidence="1">The sequence shown here is derived from an EMBL/GenBank/DDBJ whole genome shotgun (WGS) entry which is preliminary data.</text>
</comment>
<protein>
    <submittedName>
        <fullName evidence="1">Uncharacterized protein</fullName>
    </submittedName>
</protein>
<name>A0ABN9EWS3_9NEOB</name>
<evidence type="ECO:0000313" key="2">
    <source>
        <dbReference type="Proteomes" id="UP001162483"/>
    </source>
</evidence>
<organism evidence="1 2">
    <name type="scientific">Staurois parvus</name>
    <dbReference type="NCBI Taxonomy" id="386267"/>
    <lineage>
        <taxon>Eukaryota</taxon>
        <taxon>Metazoa</taxon>
        <taxon>Chordata</taxon>
        <taxon>Craniata</taxon>
        <taxon>Vertebrata</taxon>
        <taxon>Euteleostomi</taxon>
        <taxon>Amphibia</taxon>
        <taxon>Batrachia</taxon>
        <taxon>Anura</taxon>
        <taxon>Neobatrachia</taxon>
        <taxon>Ranoidea</taxon>
        <taxon>Ranidae</taxon>
        <taxon>Staurois</taxon>
    </lineage>
</organism>
<sequence length="55" mass="6238">MCSMATVQSVLLGDKTSRQARIKLPFYTMQRINPLGSTVSITNTLYCIYRLILLL</sequence>
<keyword evidence="2" id="KW-1185">Reference proteome</keyword>
<accession>A0ABN9EWS3</accession>
<dbReference type="EMBL" id="CATNWA010015947">
    <property type="protein sequence ID" value="CAI9588291.1"/>
    <property type="molecule type" value="Genomic_DNA"/>
</dbReference>
<proteinExistence type="predicted"/>